<dbReference type="SUPFAM" id="SSF52833">
    <property type="entry name" value="Thioredoxin-like"/>
    <property type="match status" value="1"/>
</dbReference>
<dbReference type="PANTHER" id="PTHR42852:SF6">
    <property type="entry name" value="THIOL:DISULFIDE INTERCHANGE PROTEIN DSBE"/>
    <property type="match status" value="1"/>
</dbReference>
<dbReference type="Proteomes" id="UP000016160">
    <property type="component" value="Chromosome"/>
</dbReference>
<feature type="domain" description="Thioredoxin" evidence="6">
    <location>
        <begin position="313"/>
        <end position="457"/>
    </location>
</feature>
<dbReference type="RefSeq" id="WP_038533405.1">
    <property type="nucleotide sequence ID" value="NZ_HG315671.1"/>
</dbReference>
<accession>T2KLD6</accession>
<dbReference type="PROSITE" id="PS51257">
    <property type="entry name" value="PROKAR_LIPOPROTEIN"/>
    <property type="match status" value="1"/>
</dbReference>
<keyword evidence="4" id="KW-0676">Redox-active center</keyword>
<dbReference type="HOGENOM" id="CLU_042529_1_1_10"/>
<sequence>MKKHLFIMGIAMLAFSCSKKAPADYALVSGQFSNNTDDKIILISFNDRAFLDTLQVSSDGTFKDTIRGDKGLYQLIYNKMRTNIHLENGYNLILNADSKALDSTVVITGTGAEENNFLRARSKKTKELEGTENIYILEEDAFKDKTTTIVTALNELLDNTEGLSEPFRLAQQKDIKYTYLNKLGNYEYAHARYAKKKDFKVSPDFLSELDLIDYNSEEDYIDSRAYKALVGKHYRSKAAEIKTTENISKDIADLKAFSTAKNQTIKNDLLGSTVAGITRTKHLDEYYNLFMAASTDEEQNETLKGFYENLKKVQDGNPSPKFENYVNYAGGTTSLDDLKGKYVYIDVWATWCGPCIREIPALKETEQQYHDKNIEFVSISVDKQKDFEKWKKMINDKELGGVQLFADNDFQSKFIKDYVINGIPKFILLDPSGNIVNANAPRPSDPKLISLFNEQGI</sequence>
<dbReference type="Pfam" id="PF13905">
    <property type="entry name" value="Thioredoxin_8"/>
    <property type="match status" value="1"/>
</dbReference>
<organism evidence="7 8">
    <name type="scientific">Formosa agariphila (strain DSM 15362 / KCTC 12365 / LMG 23005 / KMM 3901 / M-2Alg 35-1)</name>
    <dbReference type="NCBI Taxonomy" id="1347342"/>
    <lineage>
        <taxon>Bacteria</taxon>
        <taxon>Pseudomonadati</taxon>
        <taxon>Bacteroidota</taxon>
        <taxon>Flavobacteriia</taxon>
        <taxon>Flavobacteriales</taxon>
        <taxon>Flavobacteriaceae</taxon>
        <taxon>Formosa</taxon>
    </lineage>
</organism>
<evidence type="ECO:0000256" key="3">
    <source>
        <dbReference type="ARBA" id="ARBA00023157"/>
    </source>
</evidence>
<dbReference type="AlphaFoldDB" id="T2KLD6"/>
<gene>
    <name evidence="7" type="ORF">BN863_18480</name>
</gene>
<evidence type="ECO:0000256" key="4">
    <source>
        <dbReference type="ARBA" id="ARBA00023284"/>
    </source>
</evidence>
<dbReference type="GO" id="GO:0017004">
    <property type="term" value="P:cytochrome complex assembly"/>
    <property type="evidence" value="ECO:0007669"/>
    <property type="project" value="UniProtKB-KW"/>
</dbReference>
<dbReference type="Gene3D" id="3.40.30.10">
    <property type="entry name" value="Glutaredoxin"/>
    <property type="match status" value="1"/>
</dbReference>
<evidence type="ECO:0000256" key="1">
    <source>
        <dbReference type="ARBA" id="ARBA00004196"/>
    </source>
</evidence>
<dbReference type="OrthoDB" id="743079at2"/>
<name>T2KLD6_FORAG</name>
<dbReference type="eggNOG" id="COG0526">
    <property type="taxonomic scope" value="Bacteria"/>
</dbReference>
<dbReference type="STRING" id="1347342.BN863_18480"/>
<dbReference type="EMBL" id="HG315671">
    <property type="protein sequence ID" value="CDF79560.1"/>
    <property type="molecule type" value="Genomic_DNA"/>
</dbReference>
<keyword evidence="8" id="KW-1185">Reference proteome</keyword>
<dbReference type="InterPro" id="IPR013766">
    <property type="entry name" value="Thioredoxin_domain"/>
</dbReference>
<evidence type="ECO:0000259" key="6">
    <source>
        <dbReference type="PROSITE" id="PS51352"/>
    </source>
</evidence>
<feature type="signal peptide" evidence="5">
    <location>
        <begin position="1"/>
        <end position="23"/>
    </location>
</feature>
<protein>
    <submittedName>
        <fullName evidence="7">Thioredoxin domain protein</fullName>
    </submittedName>
</protein>
<feature type="chain" id="PRO_5004602657" evidence="5">
    <location>
        <begin position="24"/>
        <end position="457"/>
    </location>
</feature>
<evidence type="ECO:0000313" key="7">
    <source>
        <dbReference type="EMBL" id="CDF79560.1"/>
    </source>
</evidence>
<keyword evidence="2" id="KW-0201">Cytochrome c-type biogenesis</keyword>
<dbReference type="PATRIC" id="fig|1347342.6.peg.1852"/>
<comment type="subcellular location">
    <subcellularLocation>
        <location evidence="1">Cell envelope</location>
    </subcellularLocation>
</comment>
<evidence type="ECO:0000256" key="2">
    <source>
        <dbReference type="ARBA" id="ARBA00022748"/>
    </source>
</evidence>
<keyword evidence="3" id="KW-1015">Disulfide bond</keyword>
<dbReference type="CDD" id="cd02966">
    <property type="entry name" value="TlpA_like_family"/>
    <property type="match status" value="1"/>
</dbReference>
<dbReference type="PANTHER" id="PTHR42852">
    <property type="entry name" value="THIOL:DISULFIDE INTERCHANGE PROTEIN DSBE"/>
    <property type="match status" value="1"/>
</dbReference>
<keyword evidence="5" id="KW-0732">Signal</keyword>
<proteinExistence type="predicted"/>
<evidence type="ECO:0000256" key="5">
    <source>
        <dbReference type="SAM" id="SignalP"/>
    </source>
</evidence>
<dbReference type="InterPro" id="IPR050553">
    <property type="entry name" value="Thioredoxin_ResA/DsbE_sf"/>
</dbReference>
<reference evidence="7 8" key="1">
    <citation type="journal article" date="2013" name="Appl. Environ. Microbiol.">
        <title>The genome of the alga-associated marine flavobacterium Formosa agariphila KMM 3901T reveals a broad potential for degradation of algal polysaccharides.</title>
        <authorList>
            <person name="Mann A.J."/>
            <person name="Hahnke R.L."/>
            <person name="Huang S."/>
            <person name="Werner J."/>
            <person name="Xing P."/>
            <person name="Barbeyron T."/>
            <person name="Huettel B."/>
            <person name="Stueber K."/>
            <person name="Reinhardt R."/>
            <person name="Harder J."/>
            <person name="Gloeckner F.O."/>
            <person name="Amann R.I."/>
            <person name="Teeling H."/>
        </authorList>
    </citation>
    <scope>NUCLEOTIDE SEQUENCE [LARGE SCALE GENOMIC DNA]</scope>
    <source>
        <strain evidence="8">DSM 15362 / KCTC 12365 / LMG 23005 / KMM 3901</strain>
    </source>
</reference>
<dbReference type="GO" id="GO:0030313">
    <property type="term" value="C:cell envelope"/>
    <property type="evidence" value="ECO:0007669"/>
    <property type="project" value="UniProtKB-SubCell"/>
</dbReference>
<evidence type="ECO:0000313" key="8">
    <source>
        <dbReference type="Proteomes" id="UP000016160"/>
    </source>
</evidence>
<dbReference type="InterPro" id="IPR036249">
    <property type="entry name" value="Thioredoxin-like_sf"/>
</dbReference>
<dbReference type="InterPro" id="IPR012336">
    <property type="entry name" value="Thioredoxin-like_fold"/>
</dbReference>
<dbReference type="PROSITE" id="PS51352">
    <property type="entry name" value="THIOREDOXIN_2"/>
    <property type="match status" value="1"/>
</dbReference>